<dbReference type="PANTHER" id="PTHR47411:SF3">
    <property type="entry name" value="I-BETA-1,3-N-ACETYLGLUCOSAMINYLTRANSFERASE"/>
    <property type="match status" value="1"/>
</dbReference>
<reference evidence="2" key="1">
    <citation type="journal article" date="2013" name="Genetics">
        <title>The draft genome and transcriptome of Panagrellus redivivus are shaped by the harsh demands of a free-living lifestyle.</title>
        <authorList>
            <person name="Srinivasan J."/>
            <person name="Dillman A.R."/>
            <person name="Macchietto M.G."/>
            <person name="Heikkinen L."/>
            <person name="Lakso M."/>
            <person name="Fracchia K.M."/>
            <person name="Antoshechkin I."/>
            <person name="Mortazavi A."/>
            <person name="Wong G."/>
            <person name="Sternberg P.W."/>
        </authorList>
    </citation>
    <scope>NUCLEOTIDE SEQUENCE [LARGE SCALE GENOMIC DNA]</scope>
    <source>
        <strain evidence="2">MT8872</strain>
    </source>
</reference>
<evidence type="ECO:0000313" key="2">
    <source>
        <dbReference type="Proteomes" id="UP000492821"/>
    </source>
</evidence>
<dbReference type="AlphaFoldDB" id="A0A7E4UN19"/>
<proteinExistence type="predicted"/>
<keyword evidence="1" id="KW-1133">Transmembrane helix</keyword>
<sequence length="426" mass="47880">MAVKYQLLGDSPPHITASHCATLRDLACFALIAILFLGTISFLTSTPQYSADGTVNRRISTKGSPPRLRDSVVRPYGKDLCIWYNFTKDTTPNEKDEVTLCVHASANYGKFVFDHAVHWNGHVSAAIYVNNASFSAVAAYARLAQCMPNREKVRTHLIWRSPDYVCRKSYILNGLRQKATIDAVAAIDGCDLADFASVFHVERIANDAYPANPLRNIARLAAQTDIHLIADIENHFSDNASMVAKAYAPTVRANKTAVVVRRFEYDEKLEVPRTVGRLDEMLRNKTALQFHGMYYAKGHAVPHLEEWLEYSKNDGNKPQLVEVPYPHSAWEPQLILARSAPYHYEEIPFGYSDQACLPYELCRAGYKYAAGSHIFSGHSGIRRGGEYKGMDRVDGTLQHAIAINKLFVRHLELTYPKIPNTCGKWR</sequence>
<name>A0A7E4UN19_PANRE</name>
<keyword evidence="1" id="KW-0812">Transmembrane</keyword>
<dbReference type="Proteomes" id="UP000492821">
    <property type="component" value="Unassembled WGS sequence"/>
</dbReference>
<reference evidence="3" key="2">
    <citation type="submission" date="2020-10" db="UniProtKB">
        <authorList>
            <consortium name="WormBaseParasite"/>
        </authorList>
    </citation>
    <scope>IDENTIFICATION</scope>
</reference>
<dbReference type="WBParaSite" id="Pan_g1045.t1">
    <property type="protein sequence ID" value="Pan_g1045.t1"/>
    <property type="gene ID" value="Pan_g1045"/>
</dbReference>
<organism evidence="2 3">
    <name type="scientific">Panagrellus redivivus</name>
    <name type="common">Microworm</name>
    <dbReference type="NCBI Taxonomy" id="6233"/>
    <lineage>
        <taxon>Eukaryota</taxon>
        <taxon>Metazoa</taxon>
        <taxon>Ecdysozoa</taxon>
        <taxon>Nematoda</taxon>
        <taxon>Chromadorea</taxon>
        <taxon>Rhabditida</taxon>
        <taxon>Tylenchina</taxon>
        <taxon>Panagrolaimomorpha</taxon>
        <taxon>Panagrolaimoidea</taxon>
        <taxon>Panagrolaimidae</taxon>
        <taxon>Panagrellus</taxon>
    </lineage>
</organism>
<evidence type="ECO:0000313" key="3">
    <source>
        <dbReference type="WBParaSite" id="Pan_g1045.t1"/>
    </source>
</evidence>
<protein>
    <submittedName>
        <fullName evidence="3">Glycosyltransferase family 92 protein</fullName>
    </submittedName>
</protein>
<keyword evidence="2" id="KW-1185">Reference proteome</keyword>
<feature type="transmembrane region" description="Helical" evidence="1">
    <location>
        <begin position="26"/>
        <end position="44"/>
    </location>
</feature>
<evidence type="ECO:0000256" key="1">
    <source>
        <dbReference type="SAM" id="Phobius"/>
    </source>
</evidence>
<keyword evidence="1" id="KW-0472">Membrane</keyword>
<dbReference type="Pfam" id="PF13896">
    <property type="entry name" value="Glyco_transf_49"/>
    <property type="match status" value="1"/>
</dbReference>
<accession>A0A7E4UN19</accession>
<dbReference type="PANTHER" id="PTHR47411">
    <property type="entry name" value="B3GNT1, BETA-1,3-N-ACETYLGUCOSAMINYLTRANSFERASE 1, HOMOLOG"/>
    <property type="match status" value="1"/>
</dbReference>